<keyword evidence="1" id="KW-1133">Transmembrane helix</keyword>
<keyword evidence="1" id="KW-0472">Membrane</keyword>
<sequence>MENQAGFVEDYICIQRRLAAKQAKESEARFAEGGQAERRTGRIILDTVLRLPVKGCHGVAVFCLIFFLAWQLAAFCVGRLPHVKARPTAG</sequence>
<keyword evidence="1" id="KW-0812">Transmembrane</keyword>
<organism evidence="2 3">
    <name type="scientific">Desulfovibrio porci</name>
    <dbReference type="NCBI Taxonomy" id="2605782"/>
    <lineage>
        <taxon>Bacteria</taxon>
        <taxon>Pseudomonadati</taxon>
        <taxon>Thermodesulfobacteriota</taxon>
        <taxon>Desulfovibrionia</taxon>
        <taxon>Desulfovibrionales</taxon>
        <taxon>Desulfovibrionaceae</taxon>
        <taxon>Desulfovibrio</taxon>
    </lineage>
</organism>
<keyword evidence="3" id="KW-1185">Reference proteome</keyword>
<feature type="transmembrane region" description="Helical" evidence="1">
    <location>
        <begin position="59"/>
        <end position="77"/>
    </location>
</feature>
<proteinExistence type="predicted"/>
<dbReference type="Proteomes" id="UP000477488">
    <property type="component" value="Unassembled WGS sequence"/>
</dbReference>
<evidence type="ECO:0000313" key="2">
    <source>
        <dbReference type="EMBL" id="MSS27441.1"/>
    </source>
</evidence>
<protein>
    <submittedName>
        <fullName evidence="2">Uncharacterized protein</fullName>
    </submittedName>
</protein>
<gene>
    <name evidence="2" type="ORF">FYJ44_05120</name>
</gene>
<evidence type="ECO:0000313" key="3">
    <source>
        <dbReference type="Proteomes" id="UP000477488"/>
    </source>
</evidence>
<accession>A0A6L5XKF6</accession>
<name>A0A6L5XKF6_9BACT</name>
<reference evidence="2 3" key="1">
    <citation type="submission" date="2019-09" db="EMBL/GenBank/DDBJ databases">
        <title>In-depth cultivation of the pig gut microbiome towards novel bacterial diversity and tailored functional studies.</title>
        <authorList>
            <person name="Wylensek D."/>
            <person name="Hitch T.C.A."/>
            <person name="Clavel T."/>
        </authorList>
    </citation>
    <scope>NUCLEOTIDE SEQUENCE [LARGE SCALE GENOMIC DNA]</scope>
    <source>
        <strain evidence="2 3">PG-178-WT-4</strain>
    </source>
</reference>
<evidence type="ECO:0000256" key="1">
    <source>
        <dbReference type="SAM" id="Phobius"/>
    </source>
</evidence>
<comment type="caution">
    <text evidence="2">The sequence shown here is derived from an EMBL/GenBank/DDBJ whole genome shotgun (WGS) entry which is preliminary data.</text>
</comment>
<dbReference type="EMBL" id="VUMH01000004">
    <property type="protein sequence ID" value="MSS27441.1"/>
    <property type="molecule type" value="Genomic_DNA"/>
</dbReference>
<dbReference type="AlphaFoldDB" id="A0A6L5XKF6"/>
<dbReference type="RefSeq" id="WP_154509814.1">
    <property type="nucleotide sequence ID" value="NZ_JAXELC010000035.1"/>
</dbReference>